<dbReference type="EMBL" id="FQXP01000003">
    <property type="protein sequence ID" value="SHH48549.1"/>
    <property type="molecule type" value="Genomic_DNA"/>
</dbReference>
<keyword evidence="5" id="KW-1185">Reference proteome</keyword>
<evidence type="ECO:0000256" key="1">
    <source>
        <dbReference type="ARBA" id="ARBA00023587"/>
    </source>
</evidence>
<evidence type="ECO:0000313" key="5">
    <source>
        <dbReference type="Proteomes" id="UP000184526"/>
    </source>
</evidence>
<dbReference type="OrthoDB" id="196195at2"/>
<dbReference type="Gene3D" id="2.40.50.220">
    <property type="entry name" value="EutN/Ccml"/>
    <property type="match status" value="1"/>
</dbReference>
<accession>A0A1M5TCW4</accession>
<comment type="subcellular location">
    <subcellularLocation>
        <location evidence="1">Carboxysome</location>
    </subcellularLocation>
</comment>
<evidence type="ECO:0000313" key="4">
    <source>
        <dbReference type="EMBL" id="SHH48549.1"/>
    </source>
</evidence>
<sequence length="90" mass="9609">MIIGEVIGNLWATRKAEELNGLKFLVVRALNHKGEKTDRIIVAADSVGAGMGDQVLIVNGSSARVQLGDKRIPVDATIVGIVDSLDLEQE</sequence>
<evidence type="ECO:0000256" key="3">
    <source>
        <dbReference type="ARBA" id="ARBA00024446"/>
    </source>
</evidence>
<keyword evidence="3" id="KW-1283">Bacterial microcompartment</keyword>
<dbReference type="GO" id="GO:0031470">
    <property type="term" value="C:carboxysome"/>
    <property type="evidence" value="ECO:0007669"/>
    <property type="project" value="UniProtKB-SubCell"/>
</dbReference>
<dbReference type="AlphaFoldDB" id="A0A1M5TCW4"/>
<reference evidence="4 5" key="1">
    <citation type="submission" date="2016-11" db="EMBL/GenBank/DDBJ databases">
        <authorList>
            <person name="Jaros S."/>
            <person name="Januszkiewicz K."/>
            <person name="Wedrychowicz H."/>
        </authorList>
    </citation>
    <scope>NUCLEOTIDE SEQUENCE [LARGE SCALE GENOMIC DNA]</scope>
    <source>
        <strain evidence="4 5">DSM 3089</strain>
    </source>
</reference>
<dbReference type="STRING" id="1121306.SAMN02745196_00525"/>
<dbReference type="RefSeq" id="WP_072829761.1">
    <property type="nucleotide sequence ID" value="NZ_FQXP01000003.1"/>
</dbReference>
<dbReference type="InterPro" id="IPR004992">
    <property type="entry name" value="EutN_CcmL"/>
</dbReference>
<keyword evidence="2" id="KW-1282">Carboxysome</keyword>
<dbReference type="SUPFAM" id="SSF159133">
    <property type="entry name" value="EutN/CcmL-like"/>
    <property type="match status" value="1"/>
</dbReference>
<dbReference type="CDD" id="cd01614">
    <property type="entry name" value="EutN_CcmL"/>
    <property type="match status" value="1"/>
</dbReference>
<evidence type="ECO:0000256" key="2">
    <source>
        <dbReference type="ARBA" id="ARBA00023669"/>
    </source>
</evidence>
<dbReference type="PROSITE" id="PS51932">
    <property type="entry name" value="BMV"/>
    <property type="match status" value="1"/>
</dbReference>
<dbReference type="PANTHER" id="PTHR36539:SF2">
    <property type="entry name" value="ETHANOLAMINE UTILIZATION PROTEIN"/>
    <property type="match status" value="1"/>
</dbReference>
<gene>
    <name evidence="4" type="ORF">SAMN02745196_00525</name>
</gene>
<proteinExistence type="predicted"/>
<dbReference type="PANTHER" id="PTHR36539">
    <property type="entry name" value="ETHANOLAMINE UTILIZATION PROTEIN EUTN"/>
    <property type="match status" value="1"/>
</dbReference>
<protein>
    <submittedName>
        <fullName evidence="4">Ethanolamine utilization protein EutN</fullName>
    </submittedName>
</protein>
<organism evidence="4 5">
    <name type="scientific">Clostridium collagenovorans DSM 3089</name>
    <dbReference type="NCBI Taxonomy" id="1121306"/>
    <lineage>
        <taxon>Bacteria</taxon>
        <taxon>Bacillati</taxon>
        <taxon>Bacillota</taxon>
        <taxon>Clostridia</taxon>
        <taxon>Eubacteriales</taxon>
        <taxon>Clostridiaceae</taxon>
        <taxon>Clostridium</taxon>
    </lineage>
</organism>
<dbReference type="InterPro" id="IPR036677">
    <property type="entry name" value="EutN_CcmL_sf"/>
</dbReference>
<dbReference type="Pfam" id="PF03319">
    <property type="entry name" value="EutN_CcmL"/>
    <property type="match status" value="1"/>
</dbReference>
<name>A0A1M5TCW4_9CLOT</name>
<dbReference type="Proteomes" id="UP000184526">
    <property type="component" value="Unassembled WGS sequence"/>
</dbReference>